<protein>
    <submittedName>
        <fullName evidence="3">Fumarylacetoacetate hydrolase family protein</fullName>
    </submittedName>
    <submittedName>
        <fullName evidence="2">Ureidoglycolate lyase</fullName>
        <ecNumber evidence="2">4.3.2.3</ecNumber>
    </submittedName>
</protein>
<dbReference type="Proteomes" id="UP000325458">
    <property type="component" value="Chromosome"/>
</dbReference>
<dbReference type="Proteomes" id="UP000194225">
    <property type="component" value="Unassembled WGS sequence"/>
</dbReference>
<dbReference type="AlphaFoldDB" id="A0AAE6TLF1"/>
<dbReference type="EMBL" id="CP023691">
    <property type="protein sequence ID" value="QEV51694.1"/>
    <property type="molecule type" value="Genomic_DNA"/>
</dbReference>
<accession>A0AAE6TLF1</accession>
<dbReference type="PANTHER" id="PTHR43211:SF1">
    <property type="entry name" value="BLL6422 PROTEIN"/>
    <property type="match status" value="1"/>
</dbReference>
<reference evidence="3 5" key="2">
    <citation type="submission" date="2017-09" db="EMBL/GenBank/DDBJ databases">
        <authorList>
            <person name="Lee N."/>
            <person name="Cho B.-K."/>
        </authorList>
    </citation>
    <scope>NUCLEOTIDE SEQUENCE [LARGE SCALE GENOMIC DNA]</scope>
    <source>
        <strain evidence="3 5">ATCC 23948</strain>
    </source>
</reference>
<dbReference type="EC" id="4.3.2.3" evidence="2"/>
<sequence>MRLMTFQDSGGDRLGALVDGDTVVVDLAAAADPNRPAFASMQALIDAGERGLAEARKLVADHPEHTRRPAGSVTWRSPLPRPVRLRDCGLFIEHLAPTGKSMAKRQAASADDPEAELARLLASGRYDVPKLVTERVLYYGADHLSVSGPDEVINCPSYSAHLDYELEWAAVVGRTGRDITPDDAHSYIFGYTIFNDWTARDTQALIAQAGFGVGGDSKDFDGSTTLGPCIVTADEIADPYALEMSAWVNGVERSRGTTRRMHHSFESAVVQLSTGKTVYAGEVLGSGTVRSGTSFENGWQLADGDVVELEVEGIGVLRNRVQIPGR</sequence>
<feature type="domain" description="Fumarylacetoacetase-like C-terminal" evidence="1">
    <location>
        <begin position="117"/>
        <end position="322"/>
    </location>
</feature>
<proteinExistence type="predicted"/>
<dbReference type="PANTHER" id="PTHR43211">
    <property type="entry name" value="FUMARYLACETOACETATE HYDROLASE"/>
    <property type="match status" value="1"/>
</dbReference>
<evidence type="ECO:0000313" key="3">
    <source>
        <dbReference type="EMBL" id="QEV51694.1"/>
    </source>
</evidence>
<dbReference type="EMBL" id="MIGA01000012">
    <property type="protein sequence ID" value="OSY46168.1"/>
    <property type="molecule type" value="Genomic_DNA"/>
</dbReference>
<gene>
    <name evidence="2" type="ORF">BG653_02404</name>
    <name evidence="3" type="ORF">CP981_08505</name>
</gene>
<dbReference type="InterPro" id="IPR036663">
    <property type="entry name" value="Fumarylacetoacetase_C_sf"/>
</dbReference>
<evidence type="ECO:0000313" key="2">
    <source>
        <dbReference type="EMBL" id="OSY46168.1"/>
    </source>
</evidence>
<dbReference type="GO" id="GO:0050385">
    <property type="term" value="F:ureidoglycolate lyase activity"/>
    <property type="evidence" value="ECO:0007669"/>
    <property type="project" value="UniProtKB-EC"/>
</dbReference>
<reference evidence="2 4" key="1">
    <citation type="submission" date="2016-09" db="EMBL/GenBank/DDBJ databases">
        <title>Streptomyces platensis DSM40041, a candidate organism with high potential of specific P450 cytochromes.</title>
        <authorList>
            <person name="Grumaz C."/>
            <person name="Vainshtein Y."/>
            <person name="Kirstahler P."/>
            <person name="Sohn K."/>
        </authorList>
    </citation>
    <scope>NUCLEOTIDE SEQUENCE [LARGE SCALE GENOMIC DNA]</scope>
    <source>
        <strain evidence="2 4">DSM 40041</strain>
    </source>
</reference>
<keyword evidence="4" id="KW-1185">Reference proteome</keyword>
<evidence type="ECO:0000259" key="1">
    <source>
        <dbReference type="Pfam" id="PF01557"/>
    </source>
</evidence>
<dbReference type="KEGG" id="spla:CP981_08505"/>
<dbReference type="SUPFAM" id="SSF56529">
    <property type="entry name" value="FAH"/>
    <property type="match status" value="1"/>
</dbReference>
<evidence type="ECO:0000313" key="5">
    <source>
        <dbReference type="Proteomes" id="UP000325458"/>
    </source>
</evidence>
<evidence type="ECO:0000313" key="4">
    <source>
        <dbReference type="Proteomes" id="UP000194225"/>
    </source>
</evidence>
<organism evidence="3 5">
    <name type="scientific">Streptomyces platensis</name>
    <dbReference type="NCBI Taxonomy" id="58346"/>
    <lineage>
        <taxon>Bacteria</taxon>
        <taxon>Bacillati</taxon>
        <taxon>Actinomycetota</taxon>
        <taxon>Actinomycetes</taxon>
        <taxon>Kitasatosporales</taxon>
        <taxon>Streptomycetaceae</taxon>
        <taxon>Streptomyces</taxon>
    </lineage>
</organism>
<name>A0AAE6TLF1_STRPT</name>
<dbReference type="Pfam" id="PF01557">
    <property type="entry name" value="FAA_hydrolase"/>
    <property type="match status" value="1"/>
</dbReference>
<keyword evidence="3" id="KW-0378">Hydrolase</keyword>
<keyword evidence="2" id="KW-0456">Lyase</keyword>
<dbReference type="Gene3D" id="3.90.850.10">
    <property type="entry name" value="Fumarylacetoacetase-like, C-terminal domain"/>
    <property type="match status" value="1"/>
</dbReference>
<dbReference type="GO" id="GO:0016787">
    <property type="term" value="F:hydrolase activity"/>
    <property type="evidence" value="ECO:0007669"/>
    <property type="project" value="UniProtKB-KW"/>
</dbReference>
<dbReference type="InterPro" id="IPR011234">
    <property type="entry name" value="Fumarylacetoacetase-like_C"/>
</dbReference>